<dbReference type="PANTHER" id="PTHR43975:SF2">
    <property type="entry name" value="EG:BACR7A4.14 PROTEIN-RELATED"/>
    <property type="match status" value="1"/>
</dbReference>
<keyword evidence="1" id="KW-0560">Oxidoreductase</keyword>
<dbReference type="Pfam" id="PF00106">
    <property type="entry name" value="adh_short"/>
    <property type="match status" value="1"/>
</dbReference>
<organism evidence="1 2">
    <name type="scientific">Limosilactobacillus reuteri</name>
    <name type="common">Lactobacillus reuteri</name>
    <dbReference type="NCBI Taxonomy" id="1598"/>
    <lineage>
        <taxon>Bacteria</taxon>
        <taxon>Bacillati</taxon>
        <taxon>Bacillota</taxon>
        <taxon>Bacilli</taxon>
        <taxon>Lactobacillales</taxon>
        <taxon>Lactobacillaceae</taxon>
        <taxon>Limosilactobacillus</taxon>
    </lineage>
</organism>
<evidence type="ECO:0000313" key="2">
    <source>
        <dbReference type="Proteomes" id="UP000235484"/>
    </source>
</evidence>
<protein>
    <submittedName>
        <fullName evidence="1">Glucose 1-dehydrogenase</fullName>
        <ecNumber evidence="1">1.1.1.47</ecNumber>
    </submittedName>
</protein>
<dbReference type="EC" id="1.1.1.47" evidence="1"/>
<dbReference type="InterPro" id="IPR036291">
    <property type="entry name" value="NAD(P)-bd_dom_sf"/>
</dbReference>
<dbReference type="AlphaFoldDB" id="A0A0U5KI91"/>
<proteinExistence type="predicted"/>
<dbReference type="Gene3D" id="3.40.50.720">
    <property type="entry name" value="NAD(P)-binding Rossmann-like Domain"/>
    <property type="match status" value="1"/>
</dbReference>
<dbReference type="PRINTS" id="PR00081">
    <property type="entry name" value="GDHRDH"/>
</dbReference>
<accession>A0A0U5KI91</accession>
<dbReference type="GO" id="GO:0047936">
    <property type="term" value="F:glucose 1-dehydrogenase [NAD(P)+] activity"/>
    <property type="evidence" value="ECO:0007669"/>
    <property type="project" value="UniProtKB-EC"/>
</dbReference>
<dbReference type="Proteomes" id="UP000235484">
    <property type="component" value="Unassembled WGS sequence"/>
</dbReference>
<dbReference type="PANTHER" id="PTHR43975">
    <property type="entry name" value="ZGC:101858"/>
    <property type="match status" value="1"/>
</dbReference>
<name>A0A0U5KI91_LIMRT</name>
<gene>
    <name evidence="1" type="ORF">LRLP16767_LR202_00182</name>
</gene>
<dbReference type="EMBL" id="LN887514">
    <property type="protein sequence ID" value="CUR40132.1"/>
    <property type="molecule type" value="Genomic_DNA"/>
</dbReference>
<dbReference type="InterPro" id="IPR002347">
    <property type="entry name" value="SDR_fam"/>
</dbReference>
<sequence>MGRLDNKVAIITGGSKGIGAAVAKKFIEEGAKVVLTARKMDEGQKVADQLGDNAIFIQQDVARKGDWDRVIRQTVQVFGKLNIVVNNAVIAEYADVEKTPTEIWVELLPLS</sequence>
<evidence type="ECO:0000313" key="1">
    <source>
        <dbReference type="EMBL" id="CUR40132.1"/>
    </source>
</evidence>
<reference evidence="2" key="1">
    <citation type="submission" date="2015-10" db="EMBL/GenBank/DDBJ databases">
        <authorList>
            <person name="Crossman L.C."/>
        </authorList>
    </citation>
    <scope>NUCLEOTIDE SEQUENCE [LARGE SCALE GENOMIC DNA]</scope>
    <source>
        <strain evidence="2">20-2</strain>
    </source>
</reference>
<dbReference type="SUPFAM" id="SSF51735">
    <property type="entry name" value="NAD(P)-binding Rossmann-fold domains"/>
    <property type="match status" value="1"/>
</dbReference>